<dbReference type="PIRSF" id="PIRSF014972">
    <property type="entry name" value="FlK"/>
    <property type="match status" value="1"/>
</dbReference>
<dbReference type="RefSeq" id="WP_076647021.1">
    <property type="nucleotide sequence ID" value="NZ_FTPS01000001.1"/>
</dbReference>
<sequence length="143" mass="15853">MTPGLTIGATASHAMTVRESHLVPALFPETRPFADMPPVFATAQMVALVEWACVEQLRPFYESGEQSVGVHVDVDHRAPTLPGQTVTVESEVEDIDGRFIWFRVNARDGANEICRGRHRRALIRRAEFDARLARQGASLGLED</sequence>
<dbReference type="CDD" id="cd03440">
    <property type="entry name" value="hot_dog"/>
    <property type="match status" value="1"/>
</dbReference>
<dbReference type="PANTHER" id="PTHR36934:SF1">
    <property type="entry name" value="THIOESTERASE DOMAIN-CONTAINING PROTEIN"/>
    <property type="match status" value="1"/>
</dbReference>
<feature type="domain" description="Fluoroacetyl-CoA-specific thioesterase-like" evidence="3">
    <location>
        <begin position="34"/>
        <end position="125"/>
    </location>
</feature>
<name>A0A1R3WGG8_9RHOB</name>
<dbReference type="PANTHER" id="PTHR36934">
    <property type="entry name" value="BLR0278 PROTEIN"/>
    <property type="match status" value="1"/>
</dbReference>
<organism evidence="4 5">
    <name type="scientific">Pontibaca methylaminivorans</name>
    <dbReference type="NCBI Taxonomy" id="515897"/>
    <lineage>
        <taxon>Bacteria</taxon>
        <taxon>Pseudomonadati</taxon>
        <taxon>Pseudomonadota</taxon>
        <taxon>Alphaproteobacteria</taxon>
        <taxon>Rhodobacterales</taxon>
        <taxon>Roseobacteraceae</taxon>
        <taxon>Pontibaca</taxon>
    </lineage>
</organism>
<proteinExistence type="predicted"/>
<dbReference type="SUPFAM" id="SSF54637">
    <property type="entry name" value="Thioesterase/thiol ester dehydrase-isomerase"/>
    <property type="match status" value="1"/>
</dbReference>
<evidence type="ECO:0000259" key="3">
    <source>
        <dbReference type="Pfam" id="PF22636"/>
    </source>
</evidence>
<feature type="active site" evidence="1">
    <location>
        <position position="42"/>
    </location>
</feature>
<gene>
    <name evidence="4" type="ORF">SAMN05421849_0529</name>
</gene>
<evidence type="ECO:0000313" key="5">
    <source>
        <dbReference type="Proteomes" id="UP000192455"/>
    </source>
</evidence>
<dbReference type="InterPro" id="IPR054485">
    <property type="entry name" value="FlK-like_dom"/>
</dbReference>
<dbReference type="InterPro" id="IPR029069">
    <property type="entry name" value="HotDog_dom_sf"/>
</dbReference>
<dbReference type="InterPro" id="IPR025540">
    <property type="entry name" value="FlK"/>
</dbReference>
<protein>
    <submittedName>
        <fullName evidence="4">Thioesterase superfamily</fullName>
    </submittedName>
</protein>
<feature type="active site" evidence="1">
    <location>
        <position position="76"/>
    </location>
</feature>
<evidence type="ECO:0000313" key="4">
    <source>
        <dbReference type="EMBL" id="SIT76506.1"/>
    </source>
</evidence>
<dbReference type="AlphaFoldDB" id="A0A1R3WGG8"/>
<accession>A0A1R3WGG8</accession>
<dbReference type="EMBL" id="FTPS01000001">
    <property type="protein sequence ID" value="SIT76506.1"/>
    <property type="molecule type" value="Genomic_DNA"/>
</dbReference>
<evidence type="ECO:0000256" key="1">
    <source>
        <dbReference type="PIRSR" id="PIRSR014972-1"/>
    </source>
</evidence>
<dbReference type="OrthoDB" id="6902891at2"/>
<feature type="binding site" evidence="2">
    <location>
        <position position="69"/>
    </location>
    <ligand>
        <name>substrate</name>
    </ligand>
</feature>
<feature type="active site" evidence="1">
    <location>
        <position position="50"/>
    </location>
</feature>
<keyword evidence="5" id="KW-1185">Reference proteome</keyword>
<dbReference type="Proteomes" id="UP000192455">
    <property type="component" value="Unassembled WGS sequence"/>
</dbReference>
<dbReference type="STRING" id="515897.SAMN05421849_0529"/>
<feature type="binding site" evidence="2">
    <location>
        <position position="120"/>
    </location>
    <ligand>
        <name>substrate</name>
    </ligand>
</feature>
<evidence type="ECO:0000256" key="2">
    <source>
        <dbReference type="PIRSR" id="PIRSR014972-2"/>
    </source>
</evidence>
<reference evidence="4 5" key="1">
    <citation type="submission" date="2017-01" db="EMBL/GenBank/DDBJ databases">
        <authorList>
            <person name="Mah S.A."/>
            <person name="Swanson W.J."/>
            <person name="Moy G.W."/>
            <person name="Vacquier V.D."/>
        </authorList>
    </citation>
    <scope>NUCLEOTIDE SEQUENCE [LARGE SCALE GENOMIC DNA]</scope>
    <source>
        <strain evidence="4 5">DSM 21219</strain>
    </source>
</reference>
<dbReference type="Gene3D" id="3.10.129.10">
    <property type="entry name" value="Hotdog Thioesterase"/>
    <property type="match status" value="1"/>
</dbReference>
<dbReference type="Pfam" id="PF22636">
    <property type="entry name" value="FlK"/>
    <property type="match status" value="1"/>
</dbReference>